<dbReference type="AlphaFoldDB" id="A0A919Y2K2"/>
<organism evidence="2 3">
    <name type="scientific">Paenibacillus apis</name>
    <dbReference type="NCBI Taxonomy" id="1792174"/>
    <lineage>
        <taxon>Bacteria</taxon>
        <taxon>Bacillati</taxon>
        <taxon>Bacillota</taxon>
        <taxon>Bacilli</taxon>
        <taxon>Bacillales</taxon>
        <taxon>Paenibacillaceae</taxon>
        <taxon>Paenibacillus</taxon>
    </lineage>
</organism>
<reference evidence="2" key="1">
    <citation type="submission" date="2021-03" db="EMBL/GenBank/DDBJ databases">
        <title>Antimicrobial resistance genes in bacteria isolated from Japanese honey, and their potential for conferring macrolide and lincosamide resistance in the American foulbrood pathogen Paenibacillus larvae.</title>
        <authorList>
            <person name="Okamoto M."/>
            <person name="Kumagai M."/>
            <person name="Kanamori H."/>
            <person name="Takamatsu D."/>
        </authorList>
    </citation>
    <scope>NUCLEOTIDE SEQUENCE</scope>
    <source>
        <strain evidence="2">J41TS4</strain>
    </source>
</reference>
<dbReference type="Proteomes" id="UP000678895">
    <property type="component" value="Unassembled WGS sequence"/>
</dbReference>
<evidence type="ECO:0000313" key="2">
    <source>
        <dbReference type="EMBL" id="GIO40940.1"/>
    </source>
</evidence>
<proteinExistence type="predicted"/>
<dbReference type="InterPro" id="IPR054254">
    <property type="entry name" value="DUF6985"/>
</dbReference>
<comment type="caution">
    <text evidence="2">The sequence shown here is derived from an EMBL/GenBank/DDBJ whole genome shotgun (WGS) entry which is preliminary data.</text>
</comment>
<accession>A0A919Y2K2</accession>
<name>A0A919Y2K2_9BACL</name>
<dbReference type="Pfam" id="PF22481">
    <property type="entry name" value="DUF6985"/>
    <property type="match status" value="1"/>
</dbReference>
<dbReference type="RefSeq" id="WP_301624903.1">
    <property type="nucleotide sequence ID" value="NZ_BORS01000002.1"/>
</dbReference>
<gene>
    <name evidence="2" type="ORF">J41TS4_06980</name>
</gene>
<protein>
    <recommendedName>
        <fullName evidence="1">DUF6985 domain-containing protein</fullName>
    </recommendedName>
</protein>
<evidence type="ECO:0000313" key="3">
    <source>
        <dbReference type="Proteomes" id="UP000678895"/>
    </source>
</evidence>
<sequence>MWSKTLLNPNQFEIQDDCCEDEEKGIAACKRLLEKWTPALETEMLEAFITLYYDDMHEQWGPDDEEQSKEYWPEMKSPADLVKHTGTNVTLYALEDSIYAKSKTAIDEYESQHVDVCVILMLDCPWDEEHGWAAVFIDEEFVKVDRDIVDCVWLD</sequence>
<keyword evidence="3" id="KW-1185">Reference proteome</keyword>
<dbReference type="EMBL" id="BORS01000002">
    <property type="protein sequence ID" value="GIO40940.1"/>
    <property type="molecule type" value="Genomic_DNA"/>
</dbReference>
<feature type="domain" description="DUF6985" evidence="1">
    <location>
        <begin position="20"/>
        <end position="145"/>
    </location>
</feature>
<evidence type="ECO:0000259" key="1">
    <source>
        <dbReference type="Pfam" id="PF22481"/>
    </source>
</evidence>